<dbReference type="InterPro" id="IPR021775">
    <property type="entry name" value="DUF3339"/>
</dbReference>
<gene>
    <name evidence="2" type="ORF">KSP40_PGU010500</name>
</gene>
<evidence type="ECO:0000313" key="2">
    <source>
        <dbReference type="EMBL" id="KAK8959168.1"/>
    </source>
</evidence>
<dbReference type="PANTHER" id="PTHR33128">
    <property type="entry name" value="OS05G0103400 PROTEIN"/>
    <property type="match status" value="1"/>
</dbReference>
<reference evidence="2 3" key="1">
    <citation type="journal article" date="2022" name="Nat. Plants">
        <title>Genomes of leafy and leafless Platanthera orchids illuminate the evolution of mycoheterotrophy.</title>
        <authorList>
            <person name="Li M.H."/>
            <person name="Liu K.W."/>
            <person name="Li Z."/>
            <person name="Lu H.C."/>
            <person name="Ye Q.L."/>
            <person name="Zhang D."/>
            <person name="Wang J.Y."/>
            <person name="Li Y.F."/>
            <person name="Zhong Z.M."/>
            <person name="Liu X."/>
            <person name="Yu X."/>
            <person name="Liu D.K."/>
            <person name="Tu X.D."/>
            <person name="Liu B."/>
            <person name="Hao Y."/>
            <person name="Liao X.Y."/>
            <person name="Jiang Y.T."/>
            <person name="Sun W.H."/>
            <person name="Chen J."/>
            <person name="Chen Y.Q."/>
            <person name="Ai Y."/>
            <person name="Zhai J.W."/>
            <person name="Wu S.S."/>
            <person name="Zhou Z."/>
            <person name="Hsiao Y.Y."/>
            <person name="Wu W.L."/>
            <person name="Chen Y.Y."/>
            <person name="Lin Y.F."/>
            <person name="Hsu J.L."/>
            <person name="Li C.Y."/>
            <person name="Wang Z.W."/>
            <person name="Zhao X."/>
            <person name="Zhong W.Y."/>
            <person name="Ma X.K."/>
            <person name="Ma L."/>
            <person name="Huang J."/>
            <person name="Chen G.Z."/>
            <person name="Huang M.Z."/>
            <person name="Huang L."/>
            <person name="Peng D.H."/>
            <person name="Luo Y.B."/>
            <person name="Zou S.Q."/>
            <person name="Chen S.P."/>
            <person name="Lan S."/>
            <person name="Tsai W.C."/>
            <person name="Van de Peer Y."/>
            <person name="Liu Z.J."/>
        </authorList>
    </citation>
    <scope>NUCLEOTIDE SEQUENCE [LARGE SCALE GENOMIC DNA]</scope>
    <source>
        <strain evidence="2">Lor288</strain>
    </source>
</reference>
<keyword evidence="1" id="KW-0472">Membrane</keyword>
<accession>A0ABR2M7M4</accession>
<organism evidence="2 3">
    <name type="scientific">Platanthera guangdongensis</name>
    <dbReference type="NCBI Taxonomy" id="2320717"/>
    <lineage>
        <taxon>Eukaryota</taxon>
        <taxon>Viridiplantae</taxon>
        <taxon>Streptophyta</taxon>
        <taxon>Embryophyta</taxon>
        <taxon>Tracheophyta</taxon>
        <taxon>Spermatophyta</taxon>
        <taxon>Magnoliopsida</taxon>
        <taxon>Liliopsida</taxon>
        <taxon>Asparagales</taxon>
        <taxon>Orchidaceae</taxon>
        <taxon>Orchidoideae</taxon>
        <taxon>Orchideae</taxon>
        <taxon>Orchidinae</taxon>
        <taxon>Platanthera</taxon>
    </lineage>
</organism>
<keyword evidence="3" id="KW-1185">Reference proteome</keyword>
<comment type="caution">
    <text evidence="2">The sequence shown here is derived from an EMBL/GenBank/DDBJ whole genome shotgun (WGS) entry which is preliminary data.</text>
</comment>
<sequence length="70" mass="7731">MTNSGTSVRGCGVILPPHSWTNHVQIRSQSRLSKFTNMQTNDISIFAHSIMYFAFISILILNVGIHVNAG</sequence>
<name>A0ABR2M7M4_9ASPA</name>
<evidence type="ECO:0000313" key="3">
    <source>
        <dbReference type="Proteomes" id="UP001412067"/>
    </source>
</evidence>
<evidence type="ECO:0000256" key="1">
    <source>
        <dbReference type="SAM" id="Phobius"/>
    </source>
</evidence>
<dbReference type="Proteomes" id="UP001412067">
    <property type="component" value="Unassembled WGS sequence"/>
</dbReference>
<feature type="transmembrane region" description="Helical" evidence="1">
    <location>
        <begin position="45"/>
        <end position="65"/>
    </location>
</feature>
<dbReference type="Pfam" id="PF11820">
    <property type="entry name" value="DUF3339"/>
    <property type="match status" value="1"/>
</dbReference>
<proteinExistence type="predicted"/>
<dbReference type="EMBL" id="JBBWWR010000012">
    <property type="protein sequence ID" value="KAK8959168.1"/>
    <property type="molecule type" value="Genomic_DNA"/>
</dbReference>
<keyword evidence="1" id="KW-1133">Transmembrane helix</keyword>
<dbReference type="PANTHER" id="PTHR33128:SF9">
    <property type="entry name" value="PROTEIN, PUTATIVE-RELATED"/>
    <property type="match status" value="1"/>
</dbReference>
<protein>
    <submittedName>
        <fullName evidence="2">Uncharacterized protein</fullName>
    </submittedName>
</protein>
<keyword evidence="1" id="KW-0812">Transmembrane</keyword>